<protein>
    <submittedName>
        <fullName evidence="3">Mu-like prophage tail sheath protein gpL</fullName>
    </submittedName>
</protein>
<organism evidence="3 4">
    <name type="scientific">Ectopseudomonas toyotomiensis</name>
    <dbReference type="NCBI Taxonomy" id="554344"/>
    <lineage>
        <taxon>Bacteria</taxon>
        <taxon>Pseudomonadati</taxon>
        <taxon>Pseudomonadota</taxon>
        <taxon>Gammaproteobacteria</taxon>
        <taxon>Pseudomonadales</taxon>
        <taxon>Pseudomonadaceae</taxon>
        <taxon>Ectopseudomonas</taxon>
    </lineage>
</organism>
<sequence length="495" mass="53997">MAISSTVFNDIPAALRIPGWFIEFDNRLAGNAVFQGKLLVLGQMLESGTAEPLVPVRVTRDGQGDELFGRGSMLAEQFRAIKGVDLYTETWALPLPDANLAQPAKGAIVVTAGPTETRPLALYIAGYRVWCEMVAGASLAVTATAIADAINADDRLPVTASVAVETPERVDIECRWGGETGNSISLADCLKGEERTAGLALTYTAPAGGAVNPDLIPAIAAMGSEWWNWVCLPYTDSVSLQEIEAELANRYGPMRQIGSRAFAAFRGTHGATAALGNARNSPHLSIMGMGASPSAPWVWAATNAIVAAKSLAVDPARPLQRLPLPGLIGPREDQRWDDAERNLLLFDGIATYTVATDGTVQIERQITTYQRNAAGVAEDSYLDIETPETLERIRYEVRSTFAMKYPRHKLADDADRLLYDPSQLVMTPKVCKAELLSLYQQTFMGERAWVRDYAGYKESLQVSIDPDDPSRLNVIDQPKLIGQYRVHAQQTQFRR</sequence>
<dbReference type="Pfam" id="PF04984">
    <property type="entry name" value="Phage_sheath_1"/>
    <property type="match status" value="1"/>
</dbReference>
<dbReference type="InterPro" id="IPR007067">
    <property type="entry name" value="Tail_sheath"/>
</dbReference>
<reference evidence="4" key="1">
    <citation type="submission" date="2016-10" db="EMBL/GenBank/DDBJ databases">
        <authorList>
            <person name="Varghese N."/>
            <person name="Submissions S."/>
        </authorList>
    </citation>
    <scope>NUCLEOTIDE SEQUENCE [LARGE SCALE GENOMIC DNA]</scope>
    <source>
        <strain evidence="4">JCM 15604</strain>
    </source>
</reference>
<accession>A0A1I5PE54</accession>
<feature type="domain" description="Tail sheath protein subtilisin-like" evidence="2">
    <location>
        <begin position="208"/>
        <end position="368"/>
    </location>
</feature>
<dbReference type="PIRSF" id="PIRSF007349">
    <property type="entry name" value="Tsp_L"/>
    <property type="match status" value="1"/>
</dbReference>
<dbReference type="OrthoDB" id="5442644at2"/>
<evidence type="ECO:0000256" key="1">
    <source>
        <dbReference type="ARBA" id="ARBA00008005"/>
    </source>
</evidence>
<name>A0A1I5PE54_9GAMM</name>
<evidence type="ECO:0000259" key="2">
    <source>
        <dbReference type="Pfam" id="PF04984"/>
    </source>
</evidence>
<comment type="similarity">
    <text evidence="1">Belongs to the myoviridae tail sheath protein family.</text>
</comment>
<dbReference type="Proteomes" id="UP000182025">
    <property type="component" value="Unassembled WGS sequence"/>
</dbReference>
<dbReference type="RefSeq" id="WP_074913685.1">
    <property type="nucleotide sequence ID" value="NZ_FOXK01000002.1"/>
</dbReference>
<gene>
    <name evidence="3" type="ORF">SAMN05216177_102270</name>
</gene>
<keyword evidence="4" id="KW-1185">Reference proteome</keyword>
<evidence type="ECO:0000313" key="3">
    <source>
        <dbReference type="EMBL" id="SFP32263.1"/>
    </source>
</evidence>
<proteinExistence type="inferred from homology"/>
<dbReference type="AlphaFoldDB" id="A0A1I5PE54"/>
<evidence type="ECO:0000313" key="4">
    <source>
        <dbReference type="Proteomes" id="UP000182025"/>
    </source>
</evidence>
<dbReference type="EMBL" id="FOXK01000002">
    <property type="protein sequence ID" value="SFP32263.1"/>
    <property type="molecule type" value="Genomic_DNA"/>
</dbReference>
<dbReference type="InterPro" id="IPR035089">
    <property type="entry name" value="Phage_sheath_subtilisin"/>
</dbReference>